<protein>
    <submittedName>
        <fullName evidence="2">Uncharacterized protein</fullName>
    </submittedName>
</protein>
<comment type="caution">
    <text evidence="2">The sequence shown here is derived from an EMBL/GenBank/DDBJ whole genome shotgun (WGS) entry which is preliminary data.</text>
</comment>
<name>A0ABQ6J802_9GAMM</name>
<gene>
    <name evidence="2" type="ORF">GCM10025855_31310</name>
</gene>
<sequence>MSGLDSIYAMLAQPVKAVLHPKRVVDQVNSATANAADSHESPQSQLPPTLEGRDTKTRERRKGSNRNKNKQRRASDEPEVLKEGAVLEVTDDVADIQKQPNQHIIDIEV</sequence>
<keyword evidence="3" id="KW-1185">Reference proteome</keyword>
<reference evidence="3" key="1">
    <citation type="journal article" date="2019" name="Int. J. Syst. Evol. Microbiol.">
        <title>The Global Catalogue of Microorganisms (GCM) 10K type strain sequencing project: providing services to taxonomists for standard genome sequencing and annotation.</title>
        <authorList>
            <consortium name="The Broad Institute Genomics Platform"/>
            <consortium name="The Broad Institute Genome Sequencing Center for Infectious Disease"/>
            <person name="Wu L."/>
            <person name="Ma J."/>
        </authorList>
    </citation>
    <scope>NUCLEOTIDE SEQUENCE [LARGE SCALE GENOMIC DNA]</scope>
    <source>
        <strain evidence="3">NBRC 102030</strain>
    </source>
</reference>
<feature type="compositionally biased region" description="Polar residues" evidence="1">
    <location>
        <begin position="29"/>
        <end position="47"/>
    </location>
</feature>
<proteinExistence type="predicted"/>
<dbReference type="Proteomes" id="UP001157046">
    <property type="component" value="Unassembled WGS sequence"/>
</dbReference>
<organism evidence="2 3">
    <name type="scientific">Shewanella glacialipiscicola</name>
    <dbReference type="NCBI Taxonomy" id="614069"/>
    <lineage>
        <taxon>Bacteria</taxon>
        <taxon>Pseudomonadati</taxon>
        <taxon>Pseudomonadota</taxon>
        <taxon>Gammaproteobacteria</taxon>
        <taxon>Alteromonadales</taxon>
        <taxon>Shewanellaceae</taxon>
        <taxon>Shewanella</taxon>
    </lineage>
</organism>
<evidence type="ECO:0000313" key="2">
    <source>
        <dbReference type="EMBL" id="GMA83598.1"/>
    </source>
</evidence>
<evidence type="ECO:0000256" key="1">
    <source>
        <dbReference type="SAM" id="MobiDB-lite"/>
    </source>
</evidence>
<feature type="compositionally biased region" description="Basic residues" evidence="1">
    <location>
        <begin position="58"/>
        <end position="72"/>
    </location>
</feature>
<dbReference type="EMBL" id="BSUY01000001">
    <property type="protein sequence ID" value="GMA83598.1"/>
    <property type="molecule type" value="Genomic_DNA"/>
</dbReference>
<feature type="compositionally biased region" description="Basic and acidic residues" evidence="1">
    <location>
        <begin position="73"/>
        <end position="82"/>
    </location>
</feature>
<dbReference type="RefSeq" id="WP_220775125.1">
    <property type="nucleotide sequence ID" value="NZ_BPFC01000277.1"/>
</dbReference>
<accession>A0ABQ6J802</accession>
<feature type="region of interest" description="Disordered" evidence="1">
    <location>
        <begin position="29"/>
        <end position="83"/>
    </location>
</feature>
<evidence type="ECO:0000313" key="3">
    <source>
        <dbReference type="Proteomes" id="UP001157046"/>
    </source>
</evidence>